<evidence type="ECO:0008006" key="2">
    <source>
        <dbReference type="Google" id="ProtNLM"/>
    </source>
</evidence>
<dbReference type="EMBL" id="DTLI01000097">
    <property type="protein sequence ID" value="HHS51963.1"/>
    <property type="molecule type" value="Genomic_DNA"/>
</dbReference>
<reference evidence="1" key="1">
    <citation type="journal article" date="2020" name="mSystems">
        <title>Genome- and Community-Level Interaction Insights into Carbon Utilization and Element Cycling Functions of Hydrothermarchaeota in Hydrothermal Sediment.</title>
        <authorList>
            <person name="Zhou Z."/>
            <person name="Liu Y."/>
            <person name="Xu W."/>
            <person name="Pan J."/>
            <person name="Luo Z.H."/>
            <person name="Li M."/>
        </authorList>
    </citation>
    <scope>NUCLEOTIDE SEQUENCE [LARGE SCALE GENOMIC DNA]</scope>
    <source>
        <strain evidence="1">SpSt-876</strain>
    </source>
</reference>
<gene>
    <name evidence="1" type="ORF">ENW73_03715</name>
</gene>
<organism evidence="1">
    <name type="scientific">candidate division WOR-3 bacterium</name>
    <dbReference type="NCBI Taxonomy" id="2052148"/>
    <lineage>
        <taxon>Bacteria</taxon>
        <taxon>Bacteria division WOR-3</taxon>
    </lineage>
</organism>
<proteinExistence type="predicted"/>
<name>A0A7C6EFP8_UNCW3</name>
<protein>
    <recommendedName>
        <fullName evidence="2">GIY-YIG nuclease family protein</fullName>
    </recommendedName>
</protein>
<sequence>MIEIKGPHRLDHIDYYVREVSAGVYMLSNDGERIAEIGRSDTNVREAIIKACGVQRGVDTKYAYFWVGYTPNAKAAFREHCKLWHRYMYMKGIETHPTPPDGEDKVGCPVSECEWNQANGLSSDDY</sequence>
<comment type="caution">
    <text evidence="1">The sequence shown here is derived from an EMBL/GenBank/DDBJ whole genome shotgun (WGS) entry which is preliminary data.</text>
</comment>
<dbReference type="AlphaFoldDB" id="A0A7C6EFP8"/>
<accession>A0A7C6EFP8</accession>
<evidence type="ECO:0000313" key="1">
    <source>
        <dbReference type="EMBL" id="HHS51963.1"/>
    </source>
</evidence>